<gene>
    <name evidence="13" type="ORF">CAUPRSCDRAFT_5680</name>
    <name evidence="14" type="ORF">CXG81DRAFT_9567</name>
</gene>
<evidence type="ECO:0000256" key="11">
    <source>
        <dbReference type="RuleBase" id="RU365076"/>
    </source>
</evidence>
<evidence type="ECO:0000256" key="8">
    <source>
        <dbReference type="ARBA" id="ARBA00022833"/>
    </source>
</evidence>
<keyword evidence="7" id="KW-0677">Repeat</keyword>
<dbReference type="SUPFAM" id="SSF48239">
    <property type="entry name" value="Terpenoid cyclases/Protein prenyltransferases"/>
    <property type="match status" value="1"/>
</dbReference>
<evidence type="ECO:0000313" key="15">
    <source>
        <dbReference type="Proteomes" id="UP000268535"/>
    </source>
</evidence>
<dbReference type="EC" id="2.5.1.60" evidence="3 11"/>
<dbReference type="Gene3D" id="1.50.10.20">
    <property type="match status" value="1"/>
</dbReference>
<dbReference type="FunFam" id="1.50.10.20:FF:000012">
    <property type="entry name" value="Geranylgeranyl transferase type-2 subunit beta"/>
    <property type="match status" value="1"/>
</dbReference>
<dbReference type="OrthoDB" id="5428259at2759"/>
<organism evidence="13 15">
    <name type="scientific">Caulochytrium protostelioides</name>
    <dbReference type="NCBI Taxonomy" id="1555241"/>
    <lineage>
        <taxon>Eukaryota</taxon>
        <taxon>Fungi</taxon>
        <taxon>Fungi incertae sedis</taxon>
        <taxon>Chytridiomycota</taxon>
        <taxon>Chytridiomycota incertae sedis</taxon>
        <taxon>Chytridiomycetes</taxon>
        <taxon>Caulochytriales</taxon>
        <taxon>Caulochytriaceae</taxon>
        <taxon>Caulochytrium</taxon>
    </lineage>
</organism>
<proteinExistence type="inferred from homology"/>
<evidence type="ECO:0000256" key="7">
    <source>
        <dbReference type="ARBA" id="ARBA00022737"/>
    </source>
</evidence>
<name>A0A4P9X011_9FUNG</name>
<feature type="domain" description="Prenyltransferase alpha-alpha toroid" evidence="12">
    <location>
        <begin position="17"/>
        <end position="329"/>
    </location>
</feature>
<comment type="catalytic activity">
    <reaction evidence="9 11">
        <text>geranylgeranyl diphosphate + L-cysteinyl-[protein] = S-geranylgeranyl-L-cysteinyl-[protein] + diphosphate</text>
        <dbReference type="Rhea" id="RHEA:21240"/>
        <dbReference type="Rhea" id="RHEA-COMP:10131"/>
        <dbReference type="Rhea" id="RHEA-COMP:11537"/>
        <dbReference type="ChEBI" id="CHEBI:29950"/>
        <dbReference type="ChEBI" id="CHEBI:33019"/>
        <dbReference type="ChEBI" id="CHEBI:57533"/>
        <dbReference type="ChEBI" id="CHEBI:86021"/>
        <dbReference type="EC" id="2.5.1.60"/>
    </reaction>
</comment>
<evidence type="ECO:0000313" key="16">
    <source>
        <dbReference type="Proteomes" id="UP000274922"/>
    </source>
</evidence>
<dbReference type="STRING" id="1555241.A0A4P9X011"/>
<evidence type="ECO:0000256" key="1">
    <source>
        <dbReference type="ARBA" id="ARBA00010497"/>
    </source>
</evidence>
<evidence type="ECO:0000256" key="5">
    <source>
        <dbReference type="ARBA" id="ARBA00022679"/>
    </source>
</evidence>
<comment type="function">
    <text evidence="11">Catalyzes the transfer of a geranylgeranyl moiety from geranylgeranyl diphosphate to both cysteines of proteins with the C-terminal sequence -XXCC, -XCXC and -CCXX.</text>
</comment>
<comment type="similarity">
    <text evidence="1 11">Belongs to the protein prenyltransferase subunit beta family.</text>
</comment>
<dbReference type="GO" id="GO:0004663">
    <property type="term" value="F:Rab geranylgeranyltransferase activity"/>
    <property type="evidence" value="ECO:0007669"/>
    <property type="project" value="UniProtKB-UniRule"/>
</dbReference>
<dbReference type="InterPro" id="IPR045089">
    <property type="entry name" value="PGGT1B-like"/>
</dbReference>
<evidence type="ECO:0000313" key="13">
    <source>
        <dbReference type="EMBL" id="RKO97958.1"/>
    </source>
</evidence>
<evidence type="ECO:0000313" key="14">
    <source>
        <dbReference type="EMBL" id="RKP03417.1"/>
    </source>
</evidence>
<protein>
    <recommendedName>
        <fullName evidence="10 11">Geranylgeranyl transferase type-2 subunit beta</fullName>
        <ecNumber evidence="3 11">2.5.1.60</ecNumber>
    </recommendedName>
</protein>
<dbReference type="PANTHER" id="PTHR11774">
    <property type="entry name" value="GERANYLGERANYL TRANSFERASE TYPE BETA SUBUNIT"/>
    <property type="match status" value="1"/>
</dbReference>
<reference evidence="14" key="2">
    <citation type="submission" date="2018-04" db="EMBL/GenBank/DDBJ databases">
        <title>Leveraging single-cell genomics to expand the Fungal Tree of Life.</title>
        <authorList>
            <consortium name="DOE Joint Genome Institute"/>
            <person name="Ahrendt S.R."/>
            <person name="Quandt C.A."/>
            <person name="Ciobanu D."/>
            <person name="Clum A."/>
            <person name="Salamov A."/>
            <person name="Andreopoulos B."/>
            <person name="Cheng J.-F."/>
            <person name="Woyke T."/>
            <person name="Pelin A."/>
            <person name="Henrissat B."/>
            <person name="Benny G.L."/>
            <person name="Smith M.E."/>
            <person name="James T.Y."/>
            <person name="Grigoriev I.V."/>
        </authorList>
    </citation>
    <scope>NUCLEOTIDE SEQUENCE</scope>
    <source>
        <strain evidence="14">ATCC 52028</strain>
    </source>
</reference>
<dbReference type="InterPro" id="IPR008930">
    <property type="entry name" value="Terpenoid_cyclase/PrenylTrfase"/>
</dbReference>
<dbReference type="CDD" id="cd02894">
    <property type="entry name" value="GGTase-II"/>
    <property type="match status" value="1"/>
</dbReference>
<evidence type="ECO:0000256" key="4">
    <source>
        <dbReference type="ARBA" id="ARBA00022602"/>
    </source>
</evidence>
<comment type="subunit">
    <text evidence="2">Heterodimer of an alpha and a beta subunit.</text>
</comment>
<dbReference type="Proteomes" id="UP000274922">
    <property type="component" value="Unassembled WGS sequence"/>
</dbReference>
<dbReference type="EMBL" id="ML009135">
    <property type="protein sequence ID" value="RKO97958.1"/>
    <property type="molecule type" value="Genomic_DNA"/>
</dbReference>
<evidence type="ECO:0000256" key="9">
    <source>
        <dbReference type="ARBA" id="ARBA00047658"/>
    </source>
</evidence>
<evidence type="ECO:0000256" key="2">
    <source>
        <dbReference type="ARBA" id="ARBA00011355"/>
    </source>
</evidence>
<evidence type="ECO:0000256" key="6">
    <source>
        <dbReference type="ARBA" id="ARBA00022723"/>
    </source>
</evidence>
<evidence type="ECO:0000256" key="3">
    <source>
        <dbReference type="ARBA" id="ARBA00012656"/>
    </source>
</evidence>
<keyword evidence="8 11" id="KW-0862">Zinc</keyword>
<dbReference type="Proteomes" id="UP000268535">
    <property type="component" value="Unassembled WGS sequence"/>
</dbReference>
<keyword evidence="16" id="KW-1185">Reference proteome</keyword>
<dbReference type="AlphaFoldDB" id="A0A4P9X011"/>
<evidence type="ECO:0000256" key="10">
    <source>
        <dbReference type="ARBA" id="ARBA00069127"/>
    </source>
</evidence>
<reference evidence="15 16" key="1">
    <citation type="journal article" date="2018" name="Nat. Microbiol.">
        <title>Leveraging single-cell genomics to expand the fungal tree of life.</title>
        <authorList>
            <person name="Ahrendt S.R."/>
            <person name="Quandt C.A."/>
            <person name="Ciobanu D."/>
            <person name="Clum A."/>
            <person name="Salamov A."/>
            <person name="Andreopoulos B."/>
            <person name="Cheng J.F."/>
            <person name="Woyke T."/>
            <person name="Pelin A."/>
            <person name="Henrissat B."/>
            <person name="Reynolds N.K."/>
            <person name="Benny G.L."/>
            <person name="Smith M.E."/>
            <person name="James T.Y."/>
            <person name="Grigoriev I.V."/>
        </authorList>
    </citation>
    <scope>NUCLEOTIDE SEQUENCE [LARGE SCALE GENOMIC DNA]</scope>
    <source>
        <strain evidence="15 16">ATCC 52028</strain>
    </source>
</reference>
<dbReference type="EMBL" id="ML014123">
    <property type="protein sequence ID" value="RKP03417.1"/>
    <property type="molecule type" value="Genomic_DNA"/>
</dbReference>
<accession>A0A4P9X011</accession>
<dbReference type="GO" id="GO:0072657">
    <property type="term" value="P:protein localization to membrane"/>
    <property type="evidence" value="ECO:0007669"/>
    <property type="project" value="UniProtKB-ARBA"/>
</dbReference>
<dbReference type="InterPro" id="IPR026873">
    <property type="entry name" value="Ptb1"/>
</dbReference>
<dbReference type="GO" id="GO:0046872">
    <property type="term" value="F:metal ion binding"/>
    <property type="evidence" value="ECO:0007669"/>
    <property type="project" value="UniProtKB-KW"/>
</dbReference>
<dbReference type="InterPro" id="IPR001330">
    <property type="entry name" value="Prenyltrans"/>
</dbReference>
<comment type="cofactor">
    <cofactor evidence="11">
        <name>Zn(2+)</name>
        <dbReference type="ChEBI" id="CHEBI:29105"/>
    </cofactor>
    <text evidence="11">Binds 1 zinc ion per subunit.</text>
</comment>
<evidence type="ECO:0000259" key="12">
    <source>
        <dbReference type="Pfam" id="PF00432"/>
    </source>
</evidence>
<keyword evidence="4 11" id="KW-0637">Prenyltransferase</keyword>
<reference evidence="13" key="3">
    <citation type="submission" date="2018-08" db="EMBL/GenBank/DDBJ databases">
        <title>Leveraging single-cell genomics to expand the Fungal Tree of Life.</title>
        <authorList>
            <consortium name="DOE Joint Genome Institute"/>
            <person name="Ahrendt S.R."/>
            <person name="Quandt C.A."/>
            <person name="Ciobanu D."/>
            <person name="Clum A."/>
            <person name="Salamov A."/>
            <person name="Andreopoulos B."/>
            <person name="Cheng J.-F."/>
            <person name="Woyke T."/>
            <person name="Pelin A."/>
            <person name="Henrissat B."/>
            <person name="Reynolds N."/>
            <person name="Benny G.L."/>
            <person name="Smith M.E."/>
            <person name="James T.Y."/>
            <person name="Grigoriev I.V."/>
        </authorList>
    </citation>
    <scope>NUCLEOTIDE SEQUENCE</scope>
    <source>
        <strain evidence="13">ATCC 52028</strain>
    </source>
</reference>
<dbReference type="Pfam" id="PF00432">
    <property type="entry name" value="Prenyltrans"/>
    <property type="match status" value="1"/>
</dbReference>
<sequence length="347" mass="37863">MAQPEAAPAPLRSLLPDIHVQHIRQLDDHRDVLDYWHSEHLRLNGVYWGLTALATLRHMDTFVPADVIAFVLSCRDPQTGGFAGTPGHDPHLLYTVSAVQILVYYDALDRIDVAQTARWLAARQNRRTGAFTGDGFGEADVRFAYAALNALTLLLGPLQGSQWPAAWYTGENGALLIDTELTAHWIMACANADGGFGNEPGTESHAAHVFCAVNGLALLGCRHWLDADHVGAWLAERQLPCGGLNGRPEKLEDVCYSWWVCSALATLERLHWIDRDALIAFTLSGQDPDGGFADRPGNWPDVYHTCFGLTGLALLGHPDCEPIDARYCLPVSVTARHLGTLSVSAVS</sequence>
<dbReference type="PANTHER" id="PTHR11774:SF11">
    <property type="entry name" value="GERANYLGERANYL TRANSFERASE TYPE-2 SUBUNIT BETA"/>
    <property type="match status" value="1"/>
</dbReference>
<keyword evidence="5 11" id="KW-0808">Transferase</keyword>
<dbReference type="GO" id="GO:0005968">
    <property type="term" value="C:Rab-protein geranylgeranyltransferase complex"/>
    <property type="evidence" value="ECO:0007669"/>
    <property type="project" value="UniProtKB-UniRule"/>
</dbReference>
<keyword evidence="6 11" id="KW-0479">Metal-binding</keyword>